<dbReference type="EMBL" id="JOJP01000001">
    <property type="protein sequence ID" value="KEI72383.1"/>
    <property type="molecule type" value="Genomic_DNA"/>
</dbReference>
<comment type="caution">
    <text evidence="1">The sequence shown here is derived from an EMBL/GenBank/DDBJ whole genome shotgun (WGS) entry which is preliminary data.</text>
</comment>
<accession>A0A081KE07</accession>
<organism evidence="1 2">
    <name type="scientific">Endozoicomonas elysicola</name>
    <dbReference type="NCBI Taxonomy" id="305900"/>
    <lineage>
        <taxon>Bacteria</taxon>
        <taxon>Pseudomonadati</taxon>
        <taxon>Pseudomonadota</taxon>
        <taxon>Gammaproteobacteria</taxon>
        <taxon>Oceanospirillales</taxon>
        <taxon>Endozoicomonadaceae</taxon>
        <taxon>Endozoicomonas</taxon>
    </lineage>
</organism>
<name>A0A081KE07_9GAMM</name>
<dbReference type="RefSeq" id="WP_020583687.1">
    <property type="nucleotide sequence ID" value="NZ_JOJP01000001.1"/>
</dbReference>
<sequence length="271" mass="30275">MSVQLLIYGQVEAVNKKRHSDWSIKAENNYDFARSVNSVPLMAVEFPKASQDYAIVFAGKDNDVVPVVVMGVREGENAYVDEQGQWKAPYVPAFIRRYPFVFATSDEGKTLTLCLDETYEGCNQEGRGERLFDAEGEQTQYLEKVLSFLQDYQAQYQRTQLFCKKLNELGLLEEMGAKFTLPGQEERTLTGFKTINREKLKGIPADELAALMANDGLELIYLHLQSLNNLNKVIERLPKQVISSSEIAGAENSADVNTMSVEAGSAEAGVH</sequence>
<dbReference type="Proteomes" id="UP000027997">
    <property type="component" value="Unassembled WGS sequence"/>
</dbReference>
<reference evidence="1 2" key="1">
    <citation type="submission" date="2014-06" db="EMBL/GenBank/DDBJ databases">
        <title>Whole Genome Sequences of Three Symbiotic Endozoicomonas Bacteria.</title>
        <authorList>
            <person name="Neave M.J."/>
            <person name="Apprill A."/>
            <person name="Voolstra C.R."/>
        </authorList>
    </citation>
    <scope>NUCLEOTIDE SEQUENCE [LARGE SCALE GENOMIC DNA]</scope>
    <source>
        <strain evidence="1 2">DSM 22380</strain>
    </source>
</reference>
<dbReference type="AlphaFoldDB" id="A0A081KE07"/>
<gene>
    <name evidence="1" type="ORF">GV64_18100</name>
</gene>
<dbReference type="eggNOG" id="COG1262">
    <property type="taxonomic scope" value="Bacteria"/>
</dbReference>
<evidence type="ECO:0000313" key="1">
    <source>
        <dbReference type="EMBL" id="KEI72383.1"/>
    </source>
</evidence>
<proteinExistence type="predicted"/>
<keyword evidence="2" id="KW-1185">Reference proteome</keyword>
<dbReference type="Pfam" id="PF07277">
    <property type="entry name" value="SapC"/>
    <property type="match status" value="1"/>
</dbReference>
<dbReference type="InterPro" id="IPR010836">
    <property type="entry name" value="SapC"/>
</dbReference>
<protein>
    <submittedName>
        <fullName evidence="1">Multidrug transporter</fullName>
    </submittedName>
</protein>
<evidence type="ECO:0000313" key="2">
    <source>
        <dbReference type="Proteomes" id="UP000027997"/>
    </source>
</evidence>
<dbReference type="STRING" id="305900.GV64_18100"/>